<dbReference type="Proteomes" id="UP000219072">
    <property type="component" value="Unassembled WGS sequence"/>
</dbReference>
<accession>A0A286DXW1</accession>
<evidence type="ECO:0000313" key="3">
    <source>
        <dbReference type="Proteomes" id="UP000219072"/>
    </source>
</evidence>
<keyword evidence="3" id="KW-1185">Reference proteome</keyword>
<organism evidence="2 3">
    <name type="scientific">Streptomyces zhaozhouensis</name>
    <dbReference type="NCBI Taxonomy" id="1300267"/>
    <lineage>
        <taxon>Bacteria</taxon>
        <taxon>Bacillati</taxon>
        <taxon>Actinomycetota</taxon>
        <taxon>Actinomycetes</taxon>
        <taxon>Kitasatosporales</taxon>
        <taxon>Streptomycetaceae</taxon>
        <taxon>Streptomyces</taxon>
    </lineage>
</organism>
<proteinExistence type="predicted"/>
<evidence type="ECO:0000259" key="1">
    <source>
        <dbReference type="Pfam" id="PF00248"/>
    </source>
</evidence>
<name>A0A286DXW1_9ACTN</name>
<dbReference type="InterPro" id="IPR020471">
    <property type="entry name" value="AKR"/>
</dbReference>
<dbReference type="EMBL" id="OCNE01000011">
    <property type="protein sequence ID" value="SOD63502.1"/>
    <property type="molecule type" value="Genomic_DNA"/>
</dbReference>
<dbReference type="AlphaFoldDB" id="A0A286DXW1"/>
<gene>
    <name evidence="2" type="ORF">SAMN06297387_11149</name>
</gene>
<dbReference type="GO" id="GO:0016491">
    <property type="term" value="F:oxidoreductase activity"/>
    <property type="evidence" value="ECO:0007669"/>
    <property type="project" value="InterPro"/>
</dbReference>
<dbReference type="CDD" id="cd19090">
    <property type="entry name" value="AKR_AKR15A-like"/>
    <property type="match status" value="1"/>
</dbReference>
<reference evidence="2 3" key="1">
    <citation type="submission" date="2017-09" db="EMBL/GenBank/DDBJ databases">
        <authorList>
            <person name="Ehlers B."/>
            <person name="Leendertz F.H."/>
        </authorList>
    </citation>
    <scope>NUCLEOTIDE SEQUENCE [LARGE SCALE GENOMIC DNA]</scope>
    <source>
        <strain evidence="2 3">CGMCC 4.7095</strain>
    </source>
</reference>
<dbReference type="InterPro" id="IPR036812">
    <property type="entry name" value="NAD(P)_OxRdtase_dom_sf"/>
</dbReference>
<dbReference type="Gene3D" id="3.20.20.100">
    <property type="entry name" value="NADP-dependent oxidoreductase domain"/>
    <property type="match status" value="1"/>
</dbReference>
<dbReference type="SUPFAM" id="SSF51430">
    <property type="entry name" value="NAD(P)-linked oxidoreductase"/>
    <property type="match status" value="1"/>
</dbReference>
<dbReference type="PANTHER" id="PTHR42686:SF1">
    <property type="entry name" value="GH17980P-RELATED"/>
    <property type="match status" value="1"/>
</dbReference>
<evidence type="ECO:0000313" key="2">
    <source>
        <dbReference type="EMBL" id="SOD63502.1"/>
    </source>
</evidence>
<sequence length="319" mass="33958">MTAEAAPFPRRRLGRTELWVPEICFGGGALSSMPAAFGYEVPEERARETVRAVLRSPVGFLDTAAGYGDGRSERIIGEALAEVGGPPPGFVLATKVDRDPETGDYSGAQVRRSLEGSLERLGVDRVPLLYLHDPEHISFEQGTAPGGPVEELLRLRDEGLARYVGVAGGPVGLMGRYVATGVFDVLLTHNRWTLVDRSAGRLIDDAHAAGVGVVNAAPFGGGVLAKGPDAHARYAYAEADPVVLDRVREIAAACAGHGVPLPAAAIRFSTRDPRIASTVLGVTRPERVAETIALSRWSIPEELWPTLASLAAPAEHWQH</sequence>
<dbReference type="InterPro" id="IPR023210">
    <property type="entry name" value="NADP_OxRdtase_dom"/>
</dbReference>
<dbReference type="OrthoDB" id="9768851at2"/>
<dbReference type="Pfam" id="PF00248">
    <property type="entry name" value="Aldo_ket_red"/>
    <property type="match status" value="1"/>
</dbReference>
<protein>
    <submittedName>
        <fullName evidence="2">D-threo-aldose 1-dehydrogenase</fullName>
    </submittedName>
</protein>
<dbReference type="GO" id="GO:0005829">
    <property type="term" value="C:cytosol"/>
    <property type="evidence" value="ECO:0007669"/>
    <property type="project" value="TreeGrafter"/>
</dbReference>
<dbReference type="PANTHER" id="PTHR42686">
    <property type="entry name" value="GH17980P-RELATED"/>
    <property type="match status" value="1"/>
</dbReference>
<feature type="domain" description="NADP-dependent oxidoreductase" evidence="1">
    <location>
        <begin position="22"/>
        <end position="310"/>
    </location>
</feature>
<dbReference type="RefSeq" id="WP_097231977.1">
    <property type="nucleotide sequence ID" value="NZ_OCNE01000011.1"/>
</dbReference>